<dbReference type="Gene3D" id="3.90.660.10">
    <property type="match status" value="1"/>
</dbReference>
<feature type="region of interest" description="Disordered" evidence="1">
    <location>
        <begin position="296"/>
        <end position="339"/>
    </location>
</feature>
<evidence type="ECO:0000256" key="1">
    <source>
        <dbReference type="SAM" id="MobiDB-lite"/>
    </source>
</evidence>
<dbReference type="Proteomes" id="UP001558652">
    <property type="component" value="Unassembled WGS sequence"/>
</dbReference>
<feature type="region of interest" description="Disordered" evidence="1">
    <location>
        <begin position="211"/>
        <end position="261"/>
    </location>
</feature>
<evidence type="ECO:0000313" key="4">
    <source>
        <dbReference type="Proteomes" id="UP001558652"/>
    </source>
</evidence>
<comment type="caution">
    <text evidence="3">The sequence shown here is derived from an EMBL/GenBank/DDBJ whole genome shotgun (WGS) entry which is preliminary data.</text>
</comment>
<keyword evidence="4" id="KW-1185">Reference proteome</keyword>
<dbReference type="InterPro" id="IPR050281">
    <property type="entry name" value="Flavin_monoamine_oxidase"/>
</dbReference>
<name>A0ABD0Y4R3_9HEMI</name>
<gene>
    <name evidence="3" type="ORF">AAG570_003807</name>
</gene>
<protein>
    <recommendedName>
        <fullName evidence="2">Amine oxidase domain-containing protein</fullName>
    </recommendedName>
</protein>
<feature type="domain" description="Amine oxidase" evidence="2">
    <location>
        <begin position="547"/>
        <end position="796"/>
    </location>
</feature>
<evidence type="ECO:0000313" key="3">
    <source>
        <dbReference type="EMBL" id="KAL1122403.1"/>
    </source>
</evidence>
<dbReference type="SUPFAM" id="SSF51905">
    <property type="entry name" value="FAD/NAD(P)-binding domain"/>
    <property type="match status" value="1"/>
</dbReference>
<evidence type="ECO:0000259" key="2">
    <source>
        <dbReference type="Pfam" id="PF01593"/>
    </source>
</evidence>
<proteinExistence type="predicted"/>
<reference evidence="3 4" key="1">
    <citation type="submission" date="2024-07" db="EMBL/GenBank/DDBJ databases">
        <title>Chromosome-level genome assembly of the water stick insect Ranatra chinensis (Heteroptera: Nepidae).</title>
        <authorList>
            <person name="Liu X."/>
        </authorList>
    </citation>
    <scope>NUCLEOTIDE SEQUENCE [LARGE SCALE GENOMIC DNA]</scope>
    <source>
        <strain evidence="3">Cailab_2021Rc</strain>
        <tissue evidence="3">Muscle</tissue>
    </source>
</reference>
<dbReference type="PANTHER" id="PTHR10742:SF416">
    <property type="entry name" value="SPERMINE OXIDASE"/>
    <property type="match status" value="1"/>
</dbReference>
<dbReference type="AlphaFoldDB" id="A0ABD0Y4R3"/>
<dbReference type="EMBL" id="JBFDAA010000014">
    <property type="protein sequence ID" value="KAL1122403.1"/>
    <property type="molecule type" value="Genomic_DNA"/>
</dbReference>
<organism evidence="3 4">
    <name type="scientific">Ranatra chinensis</name>
    <dbReference type="NCBI Taxonomy" id="642074"/>
    <lineage>
        <taxon>Eukaryota</taxon>
        <taxon>Metazoa</taxon>
        <taxon>Ecdysozoa</taxon>
        <taxon>Arthropoda</taxon>
        <taxon>Hexapoda</taxon>
        <taxon>Insecta</taxon>
        <taxon>Pterygota</taxon>
        <taxon>Neoptera</taxon>
        <taxon>Paraneoptera</taxon>
        <taxon>Hemiptera</taxon>
        <taxon>Heteroptera</taxon>
        <taxon>Panheteroptera</taxon>
        <taxon>Nepomorpha</taxon>
        <taxon>Nepidae</taxon>
        <taxon>Ranatrinae</taxon>
        <taxon>Ranatra</taxon>
    </lineage>
</organism>
<feature type="domain" description="Amine oxidase" evidence="2">
    <location>
        <begin position="350"/>
        <end position="397"/>
    </location>
</feature>
<dbReference type="Gene3D" id="3.50.50.60">
    <property type="entry name" value="FAD/NAD(P)-binding domain"/>
    <property type="match status" value="1"/>
</dbReference>
<dbReference type="SUPFAM" id="SSF54373">
    <property type="entry name" value="FAD-linked reductases, C-terminal domain"/>
    <property type="match status" value="1"/>
</dbReference>
<dbReference type="InterPro" id="IPR002937">
    <property type="entry name" value="Amino_oxidase"/>
</dbReference>
<dbReference type="PANTHER" id="PTHR10742">
    <property type="entry name" value="FLAVIN MONOAMINE OXIDASE"/>
    <property type="match status" value="1"/>
</dbReference>
<dbReference type="InterPro" id="IPR036188">
    <property type="entry name" value="FAD/NAD-bd_sf"/>
</dbReference>
<feature type="compositionally biased region" description="Basic and acidic residues" evidence="1">
    <location>
        <begin position="296"/>
        <end position="310"/>
    </location>
</feature>
<accession>A0ABD0Y4R3</accession>
<sequence length="835" mass="92981">MVDDCTTMWTVPLRHTSRGCDTIAHSHPVKQQASRSTSSEAVRSTYRRCEIGSVVEFLKLRRVSAFEIRRNLGRLILGYLVWHTKSYLYGEVATVNRYDATTLAHYLVPSSHLSSGFRRHPVANNGSRGYSGIPNNKIRLIDLLTLSSPGIPSRQNFPEWERYQFEKFNLPITKCKFHARYRPANRNSVGTDMDPLRATARALGRTRRWSAVRWASEKKSGGGECPAPSRDSGQPGPCKSQVLKGEPPLQKKDPSKPRNTLCSPKEVCQLWHFDEQPTIFRSDTCPSAVQVKRIQMDSRDTNYDPNRTAEDGGYPKSVCCPDPPSEGRPGGVREKRSPKDKKVVILGAGLSGLSAAAHLANRGATDVTVLEASNRPGGRIKSMWLENSVVELGASWSPLFAWDNPLLDAALMDGHLECQLGAADPTHGLFQGPDGRPMPLLSSLVGYTAVHEILTDAEKTRCRLTGLEKGAVLEFIGTRVQQAIRRCPKSIAVPVSRAMMGTVNAVCAKYGHAKGLVENDQYGAYARLPGSLMHIPLGFMGAVGTIIKDIPPERILYKKEVTVVRWGTVTLDQSPRAVVRCADGTEYPADYVVVTCPLGVLKEKAEQMFCPYLSSKKLSAIRMTKYGHANKIFIRFDEPFHLWRKKPINFTWRKDETVGRGGWLEGLRWVRRVRGNEYLLCLTVFGPEAKLTETRSEGDLCREARVFLQELLGEPELPGMRVAARTRWSRDRLFLGAYTELEANEGLQWDLAEPVPFPTDLLPPVIYFGGEATFVGVNSTLHSALIRGVQVADLVIKVMMKYPVLDEGERQERKPEWEAVQSEGVRDSTALVVTA</sequence>
<dbReference type="Pfam" id="PF01593">
    <property type="entry name" value="Amino_oxidase"/>
    <property type="match status" value="2"/>
</dbReference>